<dbReference type="EMBL" id="JAAAID010000169">
    <property type="protein sequence ID" value="KAG0021270.1"/>
    <property type="molecule type" value="Genomic_DNA"/>
</dbReference>
<keyword evidence="2" id="KW-0812">Transmembrane</keyword>
<keyword evidence="4" id="KW-1185">Reference proteome</keyword>
<sequence>MSSDVYTRVSEKMKQEHFTEEQIKIVGKAKEQLSTYTTGGSVIGGLSGLTLARAKNFKGLPAMAIITGCFFIGSQLGLVMGAMSSIKTIQSIPNFERVLNIVQEVRDEASRVGERRGPSQHDRAAAFPSAGIQRFPTQQNRSELMTDFAVEQQSQQFEGFRDGDGYHGGDDPTGQLRVDQSSAWSQAPQRAKELQNHSNSWNQIRQQNMPKSAWNDIRNGNRRSTTASDEIDEEDASGYSSNPDSKKASSVKPALTGWDRVRHGDADGFMNNGVAYDGPSDFARTREDLESRPSRQKNQYGDML</sequence>
<feature type="compositionally biased region" description="Basic and acidic residues" evidence="1">
    <location>
        <begin position="111"/>
        <end position="124"/>
    </location>
</feature>
<feature type="transmembrane region" description="Helical" evidence="2">
    <location>
        <begin position="62"/>
        <end position="83"/>
    </location>
</feature>
<feature type="compositionally biased region" description="Basic and acidic residues" evidence="1">
    <location>
        <begin position="283"/>
        <end position="293"/>
    </location>
</feature>
<feature type="compositionally biased region" description="Basic and acidic residues" evidence="1">
    <location>
        <begin position="159"/>
        <end position="170"/>
    </location>
</feature>
<feature type="region of interest" description="Disordered" evidence="1">
    <location>
        <begin position="111"/>
        <end position="133"/>
    </location>
</feature>
<feature type="compositionally biased region" description="Polar residues" evidence="1">
    <location>
        <begin position="196"/>
        <end position="210"/>
    </location>
</feature>
<comment type="caution">
    <text evidence="3">The sequence shown here is derived from an EMBL/GenBank/DDBJ whole genome shotgun (WGS) entry which is preliminary data.</text>
</comment>
<reference evidence="3" key="1">
    <citation type="journal article" date="2020" name="Fungal Divers.">
        <title>Resolving the Mortierellaceae phylogeny through synthesis of multi-gene phylogenetics and phylogenomics.</title>
        <authorList>
            <person name="Vandepol N."/>
            <person name="Liber J."/>
            <person name="Desiro A."/>
            <person name="Na H."/>
            <person name="Kennedy M."/>
            <person name="Barry K."/>
            <person name="Grigoriev I.V."/>
            <person name="Miller A.N."/>
            <person name="O'Donnell K."/>
            <person name="Stajich J.E."/>
            <person name="Bonito G."/>
        </authorList>
    </citation>
    <scope>NUCLEOTIDE SEQUENCE</scope>
    <source>
        <strain evidence="3">NRRL 2769</strain>
    </source>
</reference>
<evidence type="ECO:0000256" key="1">
    <source>
        <dbReference type="SAM" id="MobiDB-lite"/>
    </source>
</evidence>
<gene>
    <name evidence="3" type="ORF">BGZ80_002739</name>
</gene>
<keyword evidence="2" id="KW-1133">Transmembrane helix</keyword>
<dbReference type="Proteomes" id="UP000703661">
    <property type="component" value="Unassembled WGS sequence"/>
</dbReference>
<feature type="region of interest" description="Disordered" evidence="1">
    <location>
        <begin position="159"/>
        <end position="304"/>
    </location>
</feature>
<protein>
    <submittedName>
        <fullName evidence="3">Uncharacterized protein</fullName>
    </submittedName>
</protein>
<proteinExistence type="predicted"/>
<keyword evidence="2" id="KW-0472">Membrane</keyword>
<organism evidence="3 4">
    <name type="scientific">Entomortierella chlamydospora</name>
    <dbReference type="NCBI Taxonomy" id="101097"/>
    <lineage>
        <taxon>Eukaryota</taxon>
        <taxon>Fungi</taxon>
        <taxon>Fungi incertae sedis</taxon>
        <taxon>Mucoromycota</taxon>
        <taxon>Mortierellomycotina</taxon>
        <taxon>Mortierellomycetes</taxon>
        <taxon>Mortierellales</taxon>
        <taxon>Mortierellaceae</taxon>
        <taxon>Entomortierella</taxon>
    </lineage>
</organism>
<dbReference type="AlphaFoldDB" id="A0A9P6T325"/>
<feature type="compositionally biased region" description="Polar residues" evidence="1">
    <location>
        <begin position="178"/>
        <end position="188"/>
    </location>
</feature>
<accession>A0A9P6T325</accession>
<evidence type="ECO:0000313" key="4">
    <source>
        <dbReference type="Proteomes" id="UP000703661"/>
    </source>
</evidence>
<name>A0A9P6T325_9FUNG</name>
<evidence type="ECO:0000313" key="3">
    <source>
        <dbReference type="EMBL" id="KAG0021270.1"/>
    </source>
</evidence>
<evidence type="ECO:0000256" key="2">
    <source>
        <dbReference type="SAM" id="Phobius"/>
    </source>
</evidence>
<dbReference type="OrthoDB" id="2438256at2759"/>